<evidence type="ECO:0000256" key="1">
    <source>
        <dbReference type="SAM" id="SignalP"/>
    </source>
</evidence>
<evidence type="ECO:0000313" key="3">
    <source>
        <dbReference type="Proteomes" id="UP000278907"/>
    </source>
</evidence>
<keyword evidence="1" id="KW-0732">Signal</keyword>
<feature type="chain" id="PRO_5045541735" description="Lipoprotein" evidence="1">
    <location>
        <begin position="23"/>
        <end position="231"/>
    </location>
</feature>
<name>A0ABX9QRP6_9BACT</name>
<dbReference type="EMBL" id="RAWI01000006">
    <property type="protein sequence ID" value="RKI17026.1"/>
    <property type="molecule type" value="Genomic_DNA"/>
</dbReference>
<keyword evidence="3" id="KW-1185">Reference proteome</keyword>
<accession>A0ABX9QRP6</accession>
<sequence length="231" mass="25243">MNALRWRCVFSPLLMSLPLALAGCGPEFADVEGYTEIACTRDRPHIDDLRISPVPDAFLLYSIGLKKNSTEPPSVFLSATRGEPCATATDVATCQAAVEEARATSGFHRSCYHGDCSEYFALTTRGDEVKLYTTVESLRELLGTVDTEQEAVFLAYAADYAFLCDKVDQGGVKANPDGSFNVIGYKYSDCGEGPAIVQYVTQVSATGEVRELEHHVMRHYKADCSLDMSNP</sequence>
<feature type="signal peptide" evidence="1">
    <location>
        <begin position="1"/>
        <end position="22"/>
    </location>
</feature>
<evidence type="ECO:0000313" key="2">
    <source>
        <dbReference type="EMBL" id="RKI17026.1"/>
    </source>
</evidence>
<organism evidence="2 3">
    <name type="scientific">Corallococcus praedator</name>
    <dbReference type="NCBI Taxonomy" id="2316724"/>
    <lineage>
        <taxon>Bacteria</taxon>
        <taxon>Pseudomonadati</taxon>
        <taxon>Myxococcota</taxon>
        <taxon>Myxococcia</taxon>
        <taxon>Myxococcales</taxon>
        <taxon>Cystobacterineae</taxon>
        <taxon>Myxococcaceae</taxon>
        <taxon>Corallococcus</taxon>
    </lineage>
</organism>
<gene>
    <name evidence="2" type="ORF">D7Y13_01815</name>
</gene>
<reference evidence="2 3" key="1">
    <citation type="submission" date="2018-09" db="EMBL/GenBank/DDBJ databases">
        <authorList>
            <person name="Livingstone P.G."/>
            <person name="Whitworth D.E."/>
        </authorList>
    </citation>
    <scope>NUCLEOTIDE SEQUENCE [LARGE SCALE GENOMIC DNA]</scope>
    <source>
        <strain evidence="2 3">CA031B</strain>
    </source>
</reference>
<dbReference type="Proteomes" id="UP000278907">
    <property type="component" value="Unassembled WGS sequence"/>
</dbReference>
<dbReference type="PROSITE" id="PS51257">
    <property type="entry name" value="PROKAR_LIPOPROTEIN"/>
    <property type="match status" value="1"/>
</dbReference>
<dbReference type="RefSeq" id="WP_120581970.1">
    <property type="nucleotide sequence ID" value="NZ_RAWI01000006.1"/>
</dbReference>
<comment type="caution">
    <text evidence="2">The sequence shown here is derived from an EMBL/GenBank/DDBJ whole genome shotgun (WGS) entry which is preliminary data.</text>
</comment>
<proteinExistence type="predicted"/>
<protein>
    <recommendedName>
        <fullName evidence="4">Lipoprotein</fullName>
    </recommendedName>
</protein>
<evidence type="ECO:0008006" key="4">
    <source>
        <dbReference type="Google" id="ProtNLM"/>
    </source>
</evidence>